<evidence type="ECO:0000259" key="7">
    <source>
        <dbReference type="Pfam" id="PF03446"/>
    </source>
</evidence>
<dbReference type="InterPro" id="IPR015815">
    <property type="entry name" value="HIBADH-related"/>
</dbReference>
<evidence type="ECO:0000313" key="9">
    <source>
        <dbReference type="EMBL" id="MBM9467008.1"/>
    </source>
</evidence>
<evidence type="ECO:0000256" key="2">
    <source>
        <dbReference type="ARBA" id="ARBA00009080"/>
    </source>
</evidence>
<dbReference type="PANTHER" id="PTHR22981">
    <property type="entry name" value="3-HYDROXYISOBUTYRATE DEHYDROGENASE-RELATED"/>
    <property type="match status" value="1"/>
</dbReference>
<dbReference type="RefSeq" id="WP_205259938.1">
    <property type="nucleotide sequence ID" value="NZ_JAERWK010000008.1"/>
</dbReference>
<dbReference type="InterPro" id="IPR013328">
    <property type="entry name" value="6PGD_dom2"/>
</dbReference>
<dbReference type="SUPFAM" id="SSF48179">
    <property type="entry name" value="6-phosphogluconate dehydrogenase C-terminal domain-like"/>
    <property type="match status" value="1"/>
</dbReference>
<gene>
    <name evidence="9" type="primary">mmsB</name>
    <name evidence="9" type="ORF">JL106_06885</name>
</gene>
<dbReference type="PIRSF" id="PIRSF000103">
    <property type="entry name" value="HIBADH"/>
    <property type="match status" value="1"/>
</dbReference>
<dbReference type="PANTHER" id="PTHR22981:SF7">
    <property type="entry name" value="3-HYDROXYISOBUTYRATE DEHYDROGENASE, MITOCHONDRIAL"/>
    <property type="match status" value="1"/>
</dbReference>
<dbReference type="GO" id="GO:0009083">
    <property type="term" value="P:branched-chain amino acid catabolic process"/>
    <property type="evidence" value="ECO:0007669"/>
    <property type="project" value="UniProtKB-KW"/>
</dbReference>
<keyword evidence="3" id="KW-0101">Branched-chain amino acid catabolism</keyword>
<comment type="similarity">
    <text evidence="2">Belongs to the HIBADH-related family.</text>
</comment>
<evidence type="ECO:0000256" key="5">
    <source>
        <dbReference type="ARBA" id="ARBA00023027"/>
    </source>
</evidence>
<reference evidence="9" key="1">
    <citation type="submission" date="2021-01" db="EMBL/GenBank/DDBJ databases">
        <title>YIM 132084 draft genome.</title>
        <authorList>
            <person name="An D."/>
        </authorList>
    </citation>
    <scope>NUCLEOTIDE SEQUENCE</scope>
    <source>
        <strain evidence="9">YIM 132084</strain>
    </source>
</reference>
<dbReference type="Pfam" id="PF14833">
    <property type="entry name" value="NAD_binding_11"/>
    <property type="match status" value="1"/>
</dbReference>
<accession>A0A938YCB5</accession>
<dbReference type="Proteomes" id="UP000663792">
    <property type="component" value="Unassembled WGS sequence"/>
</dbReference>
<dbReference type="AlphaFoldDB" id="A0A938YCB5"/>
<dbReference type="InterPro" id="IPR006115">
    <property type="entry name" value="6PGDH_NADP-bd"/>
</dbReference>
<keyword evidence="4 9" id="KW-0560">Oxidoreductase</keyword>
<keyword evidence="5" id="KW-0520">NAD</keyword>
<dbReference type="Gene3D" id="3.40.50.720">
    <property type="entry name" value="NAD(P)-binding Rossmann-like Domain"/>
    <property type="match status" value="1"/>
</dbReference>
<dbReference type="GO" id="GO:0008442">
    <property type="term" value="F:3-hydroxyisobutyrate dehydrogenase activity"/>
    <property type="evidence" value="ECO:0007669"/>
    <property type="project" value="UniProtKB-EC"/>
</dbReference>
<evidence type="ECO:0000256" key="1">
    <source>
        <dbReference type="ARBA" id="ARBA00005023"/>
    </source>
</evidence>
<name>A0A938YCB5_9ACTN</name>
<dbReference type="InterPro" id="IPR011548">
    <property type="entry name" value="HIBADH"/>
</dbReference>
<feature type="domain" description="6-phosphogluconate dehydrogenase NADP-binding" evidence="7">
    <location>
        <begin position="4"/>
        <end position="159"/>
    </location>
</feature>
<organism evidence="9 10">
    <name type="scientific">Nakamurella leprariae</name>
    <dbReference type="NCBI Taxonomy" id="2803911"/>
    <lineage>
        <taxon>Bacteria</taxon>
        <taxon>Bacillati</taxon>
        <taxon>Actinomycetota</taxon>
        <taxon>Actinomycetes</taxon>
        <taxon>Nakamurellales</taxon>
        <taxon>Nakamurellaceae</taxon>
        <taxon>Nakamurella</taxon>
    </lineage>
</organism>
<dbReference type="InterPro" id="IPR029154">
    <property type="entry name" value="HIBADH-like_NADP-bd"/>
</dbReference>
<comment type="pathway">
    <text evidence="1">Amino-acid degradation.</text>
</comment>
<dbReference type="Gene3D" id="1.10.1040.10">
    <property type="entry name" value="N-(1-d-carboxylethyl)-l-norvaline Dehydrogenase, domain 2"/>
    <property type="match status" value="1"/>
</dbReference>
<feature type="active site" evidence="6">
    <location>
        <position position="171"/>
    </location>
</feature>
<dbReference type="InterPro" id="IPR008927">
    <property type="entry name" value="6-PGluconate_DH-like_C_sf"/>
</dbReference>
<feature type="domain" description="3-hydroxyisobutyrate dehydrogenase-like NAD-binding" evidence="8">
    <location>
        <begin position="166"/>
        <end position="291"/>
    </location>
</feature>
<dbReference type="GO" id="GO:0051287">
    <property type="term" value="F:NAD binding"/>
    <property type="evidence" value="ECO:0007669"/>
    <property type="project" value="InterPro"/>
</dbReference>
<protein>
    <submittedName>
        <fullName evidence="9">3-hydroxyisobutyrate dehydrogenase</fullName>
        <ecNumber evidence="9">1.1.1.31</ecNumber>
    </submittedName>
</protein>
<evidence type="ECO:0000256" key="6">
    <source>
        <dbReference type="PIRSR" id="PIRSR000103-1"/>
    </source>
</evidence>
<dbReference type="EMBL" id="JAERWK010000008">
    <property type="protein sequence ID" value="MBM9467008.1"/>
    <property type="molecule type" value="Genomic_DNA"/>
</dbReference>
<evidence type="ECO:0000256" key="3">
    <source>
        <dbReference type="ARBA" id="ARBA00022456"/>
    </source>
</evidence>
<dbReference type="NCBIfam" id="TIGR01692">
    <property type="entry name" value="HIBADH"/>
    <property type="match status" value="1"/>
</dbReference>
<evidence type="ECO:0000313" key="10">
    <source>
        <dbReference type="Proteomes" id="UP000663792"/>
    </source>
</evidence>
<dbReference type="SUPFAM" id="SSF51735">
    <property type="entry name" value="NAD(P)-binding Rossmann-fold domains"/>
    <property type="match status" value="1"/>
</dbReference>
<proteinExistence type="inferred from homology"/>
<evidence type="ECO:0000259" key="8">
    <source>
        <dbReference type="Pfam" id="PF14833"/>
    </source>
</evidence>
<keyword evidence="10" id="KW-1185">Reference proteome</keyword>
<dbReference type="GO" id="GO:0050661">
    <property type="term" value="F:NADP binding"/>
    <property type="evidence" value="ECO:0007669"/>
    <property type="project" value="InterPro"/>
</dbReference>
<comment type="caution">
    <text evidence="9">The sequence shown here is derived from an EMBL/GenBank/DDBJ whole genome shotgun (WGS) entry which is preliminary data.</text>
</comment>
<dbReference type="EC" id="1.1.1.31" evidence="9"/>
<dbReference type="Pfam" id="PF03446">
    <property type="entry name" value="NAD_binding_2"/>
    <property type="match status" value="1"/>
</dbReference>
<sequence length="304" mass="30002">MAVIGWIGLGNMGRPMTTHLLAAGHRVQGFDVSPDAVAAAARHGVEPAGSVAEAVAGADLVVTMLPKGEHVLSVFTGPDGVLANAPAGAVLVDSSTIDVATAGQLHQLAAEAGFGFVDAPVSGGISGAAAGTLSFMVGGDADVVAGVVPLLEPMAGAVVPTGGPTTGQAAKIVNNMMCLVNLVGLAEGSQLADRLGLDHQVFQRIVTASSGDSWAARTWYPVPGVVPTAAANNGFAAGFSAALANKDINLALAAGETTGVPLRGAGVAAELLGRAVADGLGDLDCTIVTRYANPDGELAGWKTA</sequence>
<dbReference type="InterPro" id="IPR036291">
    <property type="entry name" value="NAD(P)-bd_dom_sf"/>
</dbReference>
<evidence type="ECO:0000256" key="4">
    <source>
        <dbReference type="ARBA" id="ARBA00023002"/>
    </source>
</evidence>